<dbReference type="PANTHER" id="PTHR19211:SF117">
    <property type="entry name" value="ATP-BINDING CASSETTE SUB-FAMILY F MEMBER 3"/>
    <property type="match status" value="1"/>
</dbReference>
<feature type="domain" description="ABC transporter" evidence="9">
    <location>
        <begin position="495"/>
        <end position="710"/>
    </location>
</feature>
<evidence type="ECO:0000256" key="2">
    <source>
        <dbReference type="ARBA" id="ARBA00022553"/>
    </source>
</evidence>
<feature type="domain" description="ABC transporter" evidence="9">
    <location>
        <begin position="181"/>
        <end position="427"/>
    </location>
</feature>
<dbReference type="InterPro" id="IPR003439">
    <property type="entry name" value="ABC_transporter-like_ATP-bd"/>
</dbReference>
<dbReference type="Proteomes" id="UP001190640">
    <property type="component" value="Chromosome 6"/>
</dbReference>
<keyword evidence="4" id="KW-0547">Nucleotide-binding</keyword>
<dbReference type="GeneID" id="129332488"/>
<dbReference type="FunFam" id="3.40.50.300:FF:000104">
    <property type="entry name" value="ATP-binding cassette sub-family F member 3"/>
    <property type="match status" value="1"/>
</dbReference>
<evidence type="ECO:0000256" key="5">
    <source>
        <dbReference type="ARBA" id="ARBA00022840"/>
    </source>
</evidence>
<keyword evidence="3" id="KW-0677">Repeat</keyword>
<dbReference type="InterPro" id="IPR003593">
    <property type="entry name" value="AAA+_ATPase"/>
</dbReference>
<dbReference type="CDD" id="cd03221">
    <property type="entry name" value="ABCF_EF-3"/>
    <property type="match status" value="2"/>
</dbReference>
<dbReference type="PANTHER" id="PTHR19211">
    <property type="entry name" value="ATP-BINDING TRANSPORT PROTEIN-RELATED"/>
    <property type="match status" value="1"/>
</dbReference>
<keyword evidence="10" id="KW-1185">Reference proteome</keyword>
<dbReference type="InterPro" id="IPR017871">
    <property type="entry name" value="ABC_transporter-like_CS"/>
</dbReference>
<dbReference type="InterPro" id="IPR058770">
    <property type="entry name" value="PWI_ABCF3"/>
</dbReference>
<evidence type="ECO:0000259" key="9">
    <source>
        <dbReference type="PROSITE" id="PS50893"/>
    </source>
</evidence>
<gene>
    <name evidence="11" type="primary">ABCF3</name>
</gene>
<keyword evidence="5 11" id="KW-0067">ATP-binding</keyword>
<keyword evidence="2" id="KW-0597">Phosphoprotein</keyword>
<dbReference type="PROSITE" id="PS00211">
    <property type="entry name" value="ABC_TRANSPORTER_1"/>
    <property type="match status" value="2"/>
</dbReference>
<dbReference type="KEGG" id="emc:129332488"/>
<organism evidence="10 11">
    <name type="scientific">Eublepharis macularius</name>
    <name type="common">Leopard gecko</name>
    <name type="synonym">Cyrtodactylus macularius</name>
    <dbReference type="NCBI Taxonomy" id="481883"/>
    <lineage>
        <taxon>Eukaryota</taxon>
        <taxon>Metazoa</taxon>
        <taxon>Chordata</taxon>
        <taxon>Craniata</taxon>
        <taxon>Vertebrata</taxon>
        <taxon>Euteleostomi</taxon>
        <taxon>Lepidosauria</taxon>
        <taxon>Squamata</taxon>
        <taxon>Bifurcata</taxon>
        <taxon>Gekkota</taxon>
        <taxon>Eublepharidae</taxon>
        <taxon>Eublepharinae</taxon>
        <taxon>Eublepharis</taxon>
    </lineage>
</organism>
<dbReference type="GO" id="GO:0016887">
    <property type="term" value="F:ATP hydrolysis activity"/>
    <property type="evidence" value="ECO:0007669"/>
    <property type="project" value="InterPro"/>
</dbReference>
<dbReference type="GO" id="GO:0051607">
    <property type="term" value="P:defense response to virus"/>
    <property type="evidence" value="ECO:0007669"/>
    <property type="project" value="UniProtKB-KW"/>
</dbReference>
<dbReference type="CTD" id="55324"/>
<dbReference type="FunFam" id="3.40.50.300:FF:000688">
    <property type="entry name" value="ATP-binding cassette sub-family F member 3"/>
    <property type="match status" value="1"/>
</dbReference>
<dbReference type="Pfam" id="PF00005">
    <property type="entry name" value="ABC_tran"/>
    <property type="match status" value="2"/>
</dbReference>
<dbReference type="SUPFAM" id="SSF52540">
    <property type="entry name" value="P-loop containing nucleoside triphosphate hydrolases"/>
    <property type="match status" value="2"/>
</dbReference>
<protein>
    <recommendedName>
        <fullName evidence="8">ATP-binding cassette sub-family F member 3</fullName>
    </recommendedName>
</protein>
<evidence type="ECO:0000256" key="6">
    <source>
        <dbReference type="ARBA" id="ARBA00022990"/>
    </source>
</evidence>
<accession>A0AA97JM90</accession>
<dbReference type="SMART" id="SM00382">
    <property type="entry name" value="AAA"/>
    <property type="match status" value="2"/>
</dbReference>
<dbReference type="InterPro" id="IPR032781">
    <property type="entry name" value="ABC_tran_Xtn"/>
</dbReference>
<dbReference type="Pfam" id="PF12848">
    <property type="entry name" value="ABC_tran_Xtn"/>
    <property type="match status" value="1"/>
</dbReference>
<dbReference type="Gene3D" id="3.40.50.300">
    <property type="entry name" value="P-loop containing nucleotide triphosphate hydrolases"/>
    <property type="match status" value="2"/>
</dbReference>
<keyword evidence="7" id="KW-0051">Antiviral defense</keyword>
<dbReference type="AlphaFoldDB" id="A0AA97JM90"/>
<dbReference type="PROSITE" id="PS50893">
    <property type="entry name" value="ABC_TRANSPORTER_2"/>
    <property type="match status" value="2"/>
</dbReference>
<sequence length="712" mass="80521">MAVSCAEILRREFPELDGEMFDYVTGVLHSGSSDFESVDDLFEAVGELLQDVARDSKDDEDIRAICQQMYNTLHLDSENPQGDRQVLLDAPIQLSKITDNYDSGVDLLPGLWLKRDQTSMVNTKKLEKAEARIKAKQNKKQERDSVKSCNPLVLEEASASQAASKKEARLETSGKNKSYDVRIENFDVSFGERVLLTGAELNLAYGRRYGLVGRNGLGKTTLLKMIASRNLRIPSHISILHVEQEVAGDDTPALQSVLECDTTRESLLKEEKALTAQVNSGRGDGSESSRLSEIYARLEEIEADKAPARASVILAGLGFSAKMQQQTTKEFSGGWRMRLALARALFARPDLLLLDEPTNMLDVKAIIWLENYLQTWQSTILVVSHDRNFLNAVATDVIHLHSQRLDSYRGDFENFMKIKEERLKNQQREYEAQQQYREHIQVFIDRFRYNANRASQVQSKLKLLEKLPKLKPVDKESEVIMKFPDGFEKFSPPILQLDEVDFYYEPGHYIFHSLSVSADLESRICVVGENGAGKSTMLKILMGDLAPVQGIRHAHRNLKIGYFSQHHVDQLDLDISATELLAKKFPGKTEEEYRHQLGCYGVSGELAVRPVASLSGGQKSRVAFAQMTMPCPNFYILDEPTNHLDMETIESLAKALNKFRGGLILVSHDERFIRLVCQELWVCGNGTVQRIDGGFDEYRNILQEQFRKEGFL</sequence>
<evidence type="ECO:0000313" key="11">
    <source>
        <dbReference type="RefSeq" id="XP_054839622.1"/>
    </source>
</evidence>
<evidence type="ECO:0000256" key="3">
    <source>
        <dbReference type="ARBA" id="ARBA00022737"/>
    </source>
</evidence>
<proteinExistence type="inferred from homology"/>
<dbReference type="GO" id="GO:0005524">
    <property type="term" value="F:ATP binding"/>
    <property type="evidence" value="ECO:0007669"/>
    <property type="project" value="UniProtKB-KW"/>
</dbReference>
<dbReference type="InterPro" id="IPR027417">
    <property type="entry name" value="P-loop_NTPase"/>
</dbReference>
<evidence type="ECO:0000256" key="8">
    <source>
        <dbReference type="ARBA" id="ARBA00073919"/>
    </source>
</evidence>
<name>A0AA97JM90_EUBMA</name>
<evidence type="ECO:0000313" key="10">
    <source>
        <dbReference type="Proteomes" id="UP001190640"/>
    </source>
</evidence>
<evidence type="ECO:0000256" key="1">
    <source>
        <dbReference type="ARBA" id="ARBA00011054"/>
    </source>
</evidence>
<evidence type="ECO:0000256" key="4">
    <source>
        <dbReference type="ARBA" id="ARBA00022741"/>
    </source>
</evidence>
<dbReference type="RefSeq" id="XP_054839622.1">
    <property type="nucleotide sequence ID" value="XM_054983647.1"/>
</dbReference>
<dbReference type="Pfam" id="PF26051">
    <property type="entry name" value="PWI_ABCF3"/>
    <property type="match status" value="1"/>
</dbReference>
<keyword evidence="6" id="KW-0007">Acetylation</keyword>
<comment type="similarity">
    <text evidence="1">Belongs to the ABC transporter superfamily. ABCF family. EF3 subfamily.</text>
</comment>
<reference evidence="11" key="1">
    <citation type="submission" date="2025-08" db="UniProtKB">
        <authorList>
            <consortium name="RefSeq"/>
        </authorList>
    </citation>
    <scope>IDENTIFICATION</scope>
    <source>
        <tissue evidence="11">Blood</tissue>
    </source>
</reference>
<dbReference type="InterPro" id="IPR050611">
    <property type="entry name" value="ABCF"/>
</dbReference>
<evidence type="ECO:0000256" key="7">
    <source>
        <dbReference type="ARBA" id="ARBA00023118"/>
    </source>
</evidence>